<dbReference type="WBParaSite" id="ACRNAN_scaffold1560.g29449.t1">
    <property type="protein sequence ID" value="ACRNAN_scaffold1560.g29449.t1"/>
    <property type="gene ID" value="ACRNAN_scaffold1560.g29449"/>
</dbReference>
<evidence type="ECO:0000313" key="2">
    <source>
        <dbReference type="WBParaSite" id="ACRNAN_scaffold1560.g29449.t1"/>
    </source>
</evidence>
<evidence type="ECO:0000313" key="1">
    <source>
        <dbReference type="Proteomes" id="UP000887540"/>
    </source>
</evidence>
<reference evidence="2" key="1">
    <citation type="submission" date="2022-11" db="UniProtKB">
        <authorList>
            <consortium name="WormBaseParasite"/>
        </authorList>
    </citation>
    <scope>IDENTIFICATION</scope>
</reference>
<organism evidence="1 2">
    <name type="scientific">Acrobeloides nanus</name>
    <dbReference type="NCBI Taxonomy" id="290746"/>
    <lineage>
        <taxon>Eukaryota</taxon>
        <taxon>Metazoa</taxon>
        <taxon>Ecdysozoa</taxon>
        <taxon>Nematoda</taxon>
        <taxon>Chromadorea</taxon>
        <taxon>Rhabditida</taxon>
        <taxon>Tylenchina</taxon>
        <taxon>Cephalobomorpha</taxon>
        <taxon>Cephaloboidea</taxon>
        <taxon>Cephalobidae</taxon>
        <taxon>Acrobeloides</taxon>
    </lineage>
</organism>
<keyword evidence="1" id="KW-1185">Reference proteome</keyword>
<accession>A0A914CWH9</accession>
<protein>
    <submittedName>
        <fullName evidence="2">Uncharacterized protein</fullName>
    </submittedName>
</protein>
<proteinExistence type="predicted"/>
<dbReference type="AlphaFoldDB" id="A0A914CWH9"/>
<name>A0A914CWH9_9BILA</name>
<sequence>MGQSGSKKDKKNYEIKNNGEKYENDVDFEEKDRSNEPSRNDKWVIACHYKKNPKFKMALFAKKMLCDILWTIMEFVTLKRNPHSGQ</sequence>
<dbReference type="Proteomes" id="UP000887540">
    <property type="component" value="Unplaced"/>
</dbReference>